<sequence length="337" mass="34889">MNPRRGLAGLLAILPLAALLLTAPVLPPPDRVPTHWSGAGPDRWSAGGELLGVLLTVTVLAAVAAAAAAILTRAVPPAWSRWALALAGAVGWGAVAVYTVLVWRTGVDGPRGVGEAWVALSVVLGLVAGALTYAVHGRRLLTREQLDELVPERARVQPVRGRAVRPVEAWSTDVASGTMAVIGWGLLAVGVVSLVALLAMDAGVWQLVLVGGVLLGAGLLALAWARVRIAVDADGLTVRSQLVPVRLTRVRVADVAGVEVQVLDPMRWGGLGLRPLPDRTAYIVDGGPGLVVHKRDGRRLALQVTEGDQVARAGARTLLQAAGQRVRAISPSAAASG</sequence>
<keyword evidence="3" id="KW-1185">Reference proteome</keyword>
<dbReference type="RefSeq" id="WP_188431170.1">
    <property type="nucleotide sequence ID" value="NZ_BAABKH010000014.1"/>
</dbReference>
<feature type="transmembrane region" description="Helical" evidence="1">
    <location>
        <begin position="50"/>
        <end position="71"/>
    </location>
</feature>
<reference evidence="2" key="1">
    <citation type="journal article" date="2014" name="Int. J. Syst. Evol. Microbiol.">
        <title>Complete genome sequence of Corynebacterium casei LMG S-19264T (=DSM 44701T), isolated from a smear-ripened cheese.</title>
        <authorList>
            <consortium name="US DOE Joint Genome Institute (JGI-PGF)"/>
            <person name="Walter F."/>
            <person name="Albersmeier A."/>
            <person name="Kalinowski J."/>
            <person name="Ruckert C."/>
        </authorList>
    </citation>
    <scope>NUCLEOTIDE SEQUENCE</scope>
    <source>
        <strain evidence="2">CGMCC 1.12160</strain>
    </source>
</reference>
<evidence type="ECO:0000313" key="3">
    <source>
        <dbReference type="Proteomes" id="UP000605670"/>
    </source>
</evidence>
<keyword evidence="1" id="KW-0812">Transmembrane</keyword>
<protein>
    <recommendedName>
        <fullName evidence="4">DUF1648 domain-containing protein</fullName>
    </recommendedName>
</protein>
<evidence type="ECO:0000313" key="2">
    <source>
        <dbReference type="EMBL" id="GGF55570.1"/>
    </source>
</evidence>
<dbReference type="Proteomes" id="UP000605670">
    <property type="component" value="Unassembled WGS sequence"/>
</dbReference>
<accession>A0A917F9H7</accession>
<keyword evidence="1" id="KW-1133">Transmembrane helix</keyword>
<keyword evidence="1" id="KW-0472">Membrane</keyword>
<feature type="transmembrane region" description="Helical" evidence="1">
    <location>
        <begin position="204"/>
        <end position="225"/>
    </location>
</feature>
<dbReference type="AlphaFoldDB" id="A0A917F9H7"/>
<organism evidence="2 3">
    <name type="scientific">Ornithinimicrobium tianjinense</name>
    <dbReference type="NCBI Taxonomy" id="1195761"/>
    <lineage>
        <taxon>Bacteria</taxon>
        <taxon>Bacillati</taxon>
        <taxon>Actinomycetota</taxon>
        <taxon>Actinomycetes</taxon>
        <taxon>Micrococcales</taxon>
        <taxon>Ornithinimicrobiaceae</taxon>
        <taxon>Ornithinimicrobium</taxon>
    </lineage>
</organism>
<gene>
    <name evidence="2" type="ORF">GCM10011366_24340</name>
</gene>
<comment type="caution">
    <text evidence="2">The sequence shown here is derived from an EMBL/GenBank/DDBJ whole genome shotgun (WGS) entry which is preliminary data.</text>
</comment>
<feature type="transmembrane region" description="Helical" evidence="1">
    <location>
        <begin position="83"/>
        <end position="104"/>
    </location>
</feature>
<evidence type="ECO:0000256" key="1">
    <source>
        <dbReference type="SAM" id="Phobius"/>
    </source>
</evidence>
<dbReference type="EMBL" id="BMEM01000004">
    <property type="protein sequence ID" value="GGF55570.1"/>
    <property type="molecule type" value="Genomic_DNA"/>
</dbReference>
<reference evidence="2" key="2">
    <citation type="submission" date="2020-09" db="EMBL/GenBank/DDBJ databases">
        <authorList>
            <person name="Sun Q."/>
            <person name="Zhou Y."/>
        </authorList>
    </citation>
    <scope>NUCLEOTIDE SEQUENCE</scope>
    <source>
        <strain evidence="2">CGMCC 1.12160</strain>
    </source>
</reference>
<evidence type="ECO:0008006" key="4">
    <source>
        <dbReference type="Google" id="ProtNLM"/>
    </source>
</evidence>
<name>A0A917F9H7_9MICO</name>
<feature type="transmembrane region" description="Helical" evidence="1">
    <location>
        <begin position="116"/>
        <end position="135"/>
    </location>
</feature>
<proteinExistence type="predicted"/>
<feature type="transmembrane region" description="Helical" evidence="1">
    <location>
        <begin position="174"/>
        <end position="198"/>
    </location>
</feature>